<dbReference type="AlphaFoldDB" id="A0A2H0W3X7"/>
<sequence>MRRICVMVAYRDGAIGVRDSKDASRTTLVFNEDEWNAFITGVKDGEFDIDVLKVALPGALERV</sequence>
<dbReference type="Proteomes" id="UP000229056">
    <property type="component" value="Unassembled WGS sequence"/>
</dbReference>
<evidence type="ECO:0000259" key="1">
    <source>
        <dbReference type="Pfam" id="PF04149"/>
    </source>
</evidence>
<protein>
    <submittedName>
        <fullName evidence="2">DUF397 domain-containing protein</fullName>
    </submittedName>
</protein>
<comment type="caution">
    <text evidence="2">The sequence shown here is derived from an EMBL/GenBank/DDBJ whole genome shotgun (WGS) entry which is preliminary data.</text>
</comment>
<reference evidence="3" key="1">
    <citation type="submission" date="2017-09" db="EMBL/GenBank/DDBJ databases">
        <title>Depth-based differentiation of microbial function through sediment-hosted aquifers and enrichment of novel symbionts in the deep terrestrial subsurface.</title>
        <authorList>
            <person name="Probst A.J."/>
            <person name="Ladd B."/>
            <person name="Jarett J.K."/>
            <person name="Geller-Mcgrath D.E."/>
            <person name="Sieber C.M.K."/>
            <person name="Emerson J.B."/>
            <person name="Anantharaman K."/>
            <person name="Thomas B.C."/>
            <person name="Malmstrom R."/>
            <person name="Stieglmeier M."/>
            <person name="Klingl A."/>
            <person name="Woyke T."/>
            <person name="Ryan C.M."/>
            <person name="Banfield J.F."/>
        </authorList>
    </citation>
    <scope>NUCLEOTIDE SEQUENCE [LARGE SCALE GENOMIC DNA]</scope>
</reference>
<gene>
    <name evidence="2" type="ORF">COT80_02780</name>
</gene>
<dbReference type="EMBL" id="PEZY01000012">
    <property type="protein sequence ID" value="PIS06069.1"/>
    <property type="molecule type" value="Genomic_DNA"/>
</dbReference>
<accession>A0A2H0W3X7</accession>
<dbReference type="Pfam" id="PF04149">
    <property type="entry name" value="DUF397"/>
    <property type="match status" value="1"/>
</dbReference>
<evidence type="ECO:0000313" key="2">
    <source>
        <dbReference type="EMBL" id="PIS06069.1"/>
    </source>
</evidence>
<name>A0A2H0W3X7_9BACT</name>
<feature type="domain" description="DUF397" evidence="1">
    <location>
        <begin position="5"/>
        <end position="43"/>
    </location>
</feature>
<organism evidence="2 3">
    <name type="scientific">Candidatus Buchananbacteria bacterium CG10_big_fil_rev_8_21_14_0_10_33_19</name>
    <dbReference type="NCBI Taxonomy" id="1974525"/>
    <lineage>
        <taxon>Bacteria</taxon>
        <taxon>Candidatus Buchananiibacteriota</taxon>
    </lineage>
</organism>
<evidence type="ECO:0000313" key="3">
    <source>
        <dbReference type="Proteomes" id="UP000229056"/>
    </source>
</evidence>
<dbReference type="InterPro" id="IPR007278">
    <property type="entry name" value="DUF397"/>
</dbReference>
<proteinExistence type="predicted"/>